<dbReference type="OrthoDB" id="262081at2"/>
<protein>
    <submittedName>
        <fullName evidence="1">Uncharacterized protein</fullName>
    </submittedName>
</protein>
<organism evidence="1 2">
    <name type="scientific">Pedobacter insulae</name>
    <dbReference type="NCBI Taxonomy" id="414048"/>
    <lineage>
        <taxon>Bacteria</taxon>
        <taxon>Pseudomonadati</taxon>
        <taxon>Bacteroidota</taxon>
        <taxon>Sphingobacteriia</taxon>
        <taxon>Sphingobacteriales</taxon>
        <taxon>Sphingobacteriaceae</taxon>
        <taxon>Pedobacter</taxon>
    </lineage>
</organism>
<gene>
    <name evidence="1" type="ORF">SAMN04489864_104187</name>
</gene>
<dbReference type="RefSeq" id="WP_090993137.1">
    <property type="nucleotide sequence ID" value="NZ_FOPP01000004.1"/>
</dbReference>
<keyword evidence="2" id="KW-1185">Reference proteome</keyword>
<reference evidence="1 2" key="1">
    <citation type="submission" date="2016-10" db="EMBL/GenBank/DDBJ databases">
        <authorList>
            <person name="de Groot N.N."/>
        </authorList>
    </citation>
    <scope>NUCLEOTIDE SEQUENCE [LARGE SCALE GENOMIC DNA]</scope>
    <source>
        <strain evidence="1 2">DSM 18684</strain>
    </source>
</reference>
<proteinExistence type="predicted"/>
<evidence type="ECO:0000313" key="1">
    <source>
        <dbReference type="EMBL" id="SFH02945.1"/>
    </source>
</evidence>
<dbReference type="AlphaFoldDB" id="A0A1I2WNU8"/>
<evidence type="ECO:0000313" key="2">
    <source>
        <dbReference type="Proteomes" id="UP000199666"/>
    </source>
</evidence>
<name>A0A1I2WNU8_9SPHI</name>
<dbReference type="STRING" id="414048.SAMN04489864_104187"/>
<dbReference type="EMBL" id="FOPP01000004">
    <property type="protein sequence ID" value="SFH02945.1"/>
    <property type="molecule type" value="Genomic_DNA"/>
</dbReference>
<accession>A0A1I2WNU8</accession>
<sequence length="280" mass="31560">MKILWLGLILLSFSSLTYGQALPIKKRKATAILKDEFLKTILDTSLNLADRENLILKEIKKGNIPNFLKKLTRIEHDLTVDGKKHKITFYTLPDYLSIGNDDAFIYMPMTPILAQKVATLLDCSLPTKKMVDLIYAEATIKLAPAPIAPTKAMTTVPIFEIHNTIVQQQLAPYIQLHHEGGLTAGNKKDVIISNKIYTEKTPKVVIYGWHQLSGKAIQPVYNKHTNTWADYSHGIRLIQNKVLINGNKTTLQKILLDPKLHLLLSDEGIIAKPNYPITNY</sequence>
<dbReference type="Proteomes" id="UP000199666">
    <property type="component" value="Unassembled WGS sequence"/>
</dbReference>